<dbReference type="PROSITE" id="PS51257">
    <property type="entry name" value="PROKAR_LIPOPROTEIN"/>
    <property type="match status" value="1"/>
</dbReference>
<dbReference type="AlphaFoldDB" id="A0A379WB50"/>
<sequence length="113" mass="12619">MKIFLTLLTCILFVSGCKPSEKNLISIGESVVRDSLNDPDSAKFNSQYYKYGDNGAYICGDVNYKNSFGGYDGKKKYYVYIEVVDGKLISHGTVTIIKETDKALSEVYKSLCK</sequence>
<accession>A0A379WB50</accession>
<dbReference type="EMBL" id="UGXS01000004">
    <property type="protein sequence ID" value="SUH15995.1"/>
    <property type="molecule type" value="Genomic_DNA"/>
</dbReference>
<organism evidence="1 2">
    <name type="scientific">Salmonella enterica I</name>
    <dbReference type="NCBI Taxonomy" id="59201"/>
    <lineage>
        <taxon>Bacteria</taxon>
        <taxon>Pseudomonadati</taxon>
        <taxon>Pseudomonadota</taxon>
        <taxon>Gammaproteobacteria</taxon>
        <taxon>Enterobacterales</taxon>
        <taxon>Enterobacteriaceae</taxon>
        <taxon>Salmonella</taxon>
    </lineage>
</organism>
<evidence type="ECO:0008006" key="3">
    <source>
        <dbReference type="Google" id="ProtNLM"/>
    </source>
</evidence>
<proteinExistence type="predicted"/>
<dbReference type="Proteomes" id="UP000255509">
    <property type="component" value="Unassembled WGS sequence"/>
</dbReference>
<evidence type="ECO:0000313" key="1">
    <source>
        <dbReference type="EMBL" id="SUH15995.1"/>
    </source>
</evidence>
<gene>
    <name evidence="1" type="ORF">NCTC8258_03738</name>
</gene>
<dbReference type="RefSeq" id="WP_023993429.1">
    <property type="nucleotide sequence ID" value="NZ_CP133181.1"/>
</dbReference>
<protein>
    <recommendedName>
        <fullName evidence="3">Lipoprotein</fullName>
    </recommendedName>
</protein>
<evidence type="ECO:0000313" key="2">
    <source>
        <dbReference type="Proteomes" id="UP000255509"/>
    </source>
</evidence>
<reference evidence="1 2" key="1">
    <citation type="submission" date="2018-06" db="EMBL/GenBank/DDBJ databases">
        <authorList>
            <consortium name="Pathogen Informatics"/>
            <person name="Doyle S."/>
        </authorList>
    </citation>
    <scope>NUCLEOTIDE SEQUENCE [LARGE SCALE GENOMIC DNA]</scope>
    <source>
        <strain evidence="1 2">NCTC8258</strain>
    </source>
</reference>
<name>A0A379WB50_SALET</name>